<evidence type="ECO:0000259" key="6">
    <source>
        <dbReference type="PROSITE" id="PS50966"/>
    </source>
</evidence>
<dbReference type="InterPro" id="IPR006564">
    <property type="entry name" value="Znf_PMZ"/>
</dbReference>
<dbReference type="OMA" id="HNNAETR"/>
<keyword evidence="8" id="KW-1185">Reference proteome</keyword>
<keyword evidence="5" id="KW-0472">Membrane</keyword>
<proteinExistence type="predicted"/>
<feature type="domain" description="SWIM-type" evidence="6">
    <location>
        <begin position="105"/>
        <end position="141"/>
    </location>
</feature>
<dbReference type="PANTHER" id="PTHR47482">
    <property type="entry name" value="OS11G0632001 PROTEIN"/>
    <property type="match status" value="1"/>
</dbReference>
<protein>
    <recommendedName>
        <fullName evidence="6">SWIM-type domain-containing protein</fullName>
    </recommendedName>
</protein>
<name>A0A1W0W416_SORBI</name>
<keyword evidence="2 4" id="KW-0863">Zinc-finger</keyword>
<dbReference type="PANTHER" id="PTHR47482:SF5">
    <property type="entry name" value="FAR1 DOMAIN-CONTAINING PROTEIN"/>
    <property type="match status" value="1"/>
</dbReference>
<dbReference type="SMART" id="SM00575">
    <property type="entry name" value="ZnF_PMZ"/>
    <property type="match status" value="1"/>
</dbReference>
<organism evidence="7 8">
    <name type="scientific">Sorghum bicolor</name>
    <name type="common">Sorghum</name>
    <name type="synonym">Sorghum vulgare</name>
    <dbReference type="NCBI Taxonomy" id="4558"/>
    <lineage>
        <taxon>Eukaryota</taxon>
        <taxon>Viridiplantae</taxon>
        <taxon>Streptophyta</taxon>
        <taxon>Embryophyta</taxon>
        <taxon>Tracheophyta</taxon>
        <taxon>Spermatophyta</taxon>
        <taxon>Magnoliopsida</taxon>
        <taxon>Liliopsida</taxon>
        <taxon>Poales</taxon>
        <taxon>Poaceae</taxon>
        <taxon>PACMAD clade</taxon>
        <taxon>Panicoideae</taxon>
        <taxon>Andropogonodae</taxon>
        <taxon>Andropogoneae</taxon>
        <taxon>Sorghinae</taxon>
        <taxon>Sorghum</taxon>
    </lineage>
</organism>
<dbReference type="Pfam" id="PF04434">
    <property type="entry name" value="SWIM"/>
    <property type="match status" value="1"/>
</dbReference>
<dbReference type="GO" id="GO:0008270">
    <property type="term" value="F:zinc ion binding"/>
    <property type="evidence" value="ECO:0007669"/>
    <property type="project" value="UniProtKB-KW"/>
</dbReference>
<evidence type="ECO:0000313" key="8">
    <source>
        <dbReference type="Proteomes" id="UP000000768"/>
    </source>
</evidence>
<evidence type="ECO:0000256" key="2">
    <source>
        <dbReference type="ARBA" id="ARBA00022771"/>
    </source>
</evidence>
<reference evidence="8" key="2">
    <citation type="journal article" date="2018" name="Plant J.">
        <title>The Sorghum bicolor reference genome: improved assembly, gene annotations, a transcriptome atlas, and signatures of genome organization.</title>
        <authorList>
            <person name="McCormick R.F."/>
            <person name="Truong S.K."/>
            <person name="Sreedasyam A."/>
            <person name="Jenkins J."/>
            <person name="Shu S."/>
            <person name="Sims D."/>
            <person name="Kennedy M."/>
            <person name="Amirebrahimi M."/>
            <person name="Weers B.D."/>
            <person name="McKinley B."/>
            <person name="Mattison A."/>
            <person name="Morishige D.T."/>
            <person name="Grimwood J."/>
            <person name="Schmutz J."/>
            <person name="Mullet J.E."/>
        </authorList>
    </citation>
    <scope>NUCLEOTIDE SEQUENCE [LARGE SCALE GENOMIC DNA]</scope>
    <source>
        <strain evidence="8">cv. BTx623</strain>
    </source>
</reference>
<keyword evidence="5" id="KW-0812">Transmembrane</keyword>
<dbReference type="PROSITE" id="PS50966">
    <property type="entry name" value="ZF_SWIM"/>
    <property type="match status" value="1"/>
</dbReference>
<dbReference type="InterPro" id="IPR007527">
    <property type="entry name" value="Znf_SWIM"/>
</dbReference>
<dbReference type="AlphaFoldDB" id="A0A1W0W416"/>
<dbReference type="InParanoid" id="A0A1W0W416"/>
<keyword evidence="3" id="KW-0862">Zinc</keyword>
<dbReference type="Gramene" id="OQU89086">
    <property type="protein sequence ID" value="OQU89086"/>
    <property type="gene ID" value="SORBI_3002G144666"/>
</dbReference>
<reference evidence="7 8" key="1">
    <citation type="journal article" date="2009" name="Nature">
        <title>The Sorghum bicolor genome and the diversification of grasses.</title>
        <authorList>
            <person name="Paterson A.H."/>
            <person name="Bowers J.E."/>
            <person name="Bruggmann R."/>
            <person name="Dubchak I."/>
            <person name="Grimwood J."/>
            <person name="Gundlach H."/>
            <person name="Haberer G."/>
            <person name="Hellsten U."/>
            <person name="Mitros T."/>
            <person name="Poliakov A."/>
            <person name="Schmutz J."/>
            <person name="Spannagl M."/>
            <person name="Tang H."/>
            <person name="Wang X."/>
            <person name="Wicker T."/>
            <person name="Bharti A.K."/>
            <person name="Chapman J."/>
            <person name="Feltus F.A."/>
            <person name="Gowik U."/>
            <person name="Grigoriev I.V."/>
            <person name="Lyons E."/>
            <person name="Maher C.A."/>
            <person name="Martis M."/>
            <person name="Narechania A."/>
            <person name="Otillar R.P."/>
            <person name="Penning B.W."/>
            <person name="Salamov A.A."/>
            <person name="Wang Y."/>
            <person name="Zhang L."/>
            <person name="Carpita N.C."/>
            <person name="Freeling M."/>
            <person name="Gingle A.R."/>
            <person name="Hash C.T."/>
            <person name="Keller B."/>
            <person name="Klein P."/>
            <person name="Kresovich S."/>
            <person name="McCann M.C."/>
            <person name="Ming R."/>
            <person name="Peterson D.G."/>
            <person name="Mehboob-ur-Rahman"/>
            <person name="Ware D."/>
            <person name="Westhoff P."/>
            <person name="Mayer K.F."/>
            <person name="Messing J."/>
            <person name="Rokhsar D.S."/>
        </authorList>
    </citation>
    <scope>NUCLEOTIDE SEQUENCE [LARGE SCALE GENOMIC DNA]</scope>
    <source>
        <strain evidence="8">cv. BTx623</strain>
    </source>
</reference>
<evidence type="ECO:0000313" key="7">
    <source>
        <dbReference type="EMBL" id="OQU89086.1"/>
    </source>
</evidence>
<evidence type="ECO:0000256" key="4">
    <source>
        <dbReference type="PROSITE-ProRule" id="PRU00325"/>
    </source>
</evidence>
<keyword evidence="1" id="KW-0479">Metal-binding</keyword>
<keyword evidence="5" id="KW-1133">Transmembrane helix</keyword>
<dbReference type="EMBL" id="CM000761">
    <property type="protein sequence ID" value="OQU89086.1"/>
    <property type="molecule type" value="Genomic_DNA"/>
</dbReference>
<feature type="transmembrane region" description="Helical" evidence="5">
    <location>
        <begin position="15"/>
        <end position="41"/>
    </location>
</feature>
<gene>
    <name evidence="7" type="ORF">SORBI_3002G144666</name>
</gene>
<evidence type="ECO:0000256" key="3">
    <source>
        <dbReference type="ARBA" id="ARBA00022833"/>
    </source>
</evidence>
<accession>A0A1W0W416</accession>
<sequence>MTVFLMEQPQMLTWLWLWLGMRLIGGALLELPGFPCSLLFVHRTKRLYTTEKHAISIYTKNCFQLFSEEVDKATEYEVGEGEDDNSYYATHNNAETRKHWARVSFLVKIEDGGEKYSCECGQYEHFGMLCCHAIKVMIHHGVKKIPQAHIMKRWTRDARDYQYPNDVCTSAGEQLGQSLLYANALDVVKSIEKDPKAGKILARHLNSKEGN</sequence>
<evidence type="ECO:0000256" key="1">
    <source>
        <dbReference type="ARBA" id="ARBA00022723"/>
    </source>
</evidence>
<evidence type="ECO:0000256" key="5">
    <source>
        <dbReference type="SAM" id="Phobius"/>
    </source>
</evidence>
<dbReference type="Proteomes" id="UP000000768">
    <property type="component" value="Chromosome 2"/>
</dbReference>